<reference evidence="4" key="1">
    <citation type="submission" date="2022-04" db="EMBL/GenBank/DDBJ databases">
        <title>Hymenobacter sp. isolated from the air.</title>
        <authorList>
            <person name="Won M."/>
            <person name="Lee C.-M."/>
            <person name="Woen H.-Y."/>
            <person name="Kwon S.-W."/>
        </authorList>
    </citation>
    <scope>NUCLEOTIDE SEQUENCE</scope>
    <source>
        <strain evidence="4">5420S-77</strain>
        <plasmid evidence="4">unnamed5</plasmid>
    </source>
</reference>
<dbReference type="InterPro" id="IPR013094">
    <property type="entry name" value="AB_hydrolase_3"/>
</dbReference>
<keyword evidence="5" id="KW-1185">Reference proteome</keyword>
<name>A0ABY4GFF0_9BACT</name>
<dbReference type="SUPFAM" id="SSF53474">
    <property type="entry name" value="alpha/beta-Hydrolases"/>
    <property type="match status" value="1"/>
</dbReference>
<accession>A0ABY4GFF0</accession>
<dbReference type="PROSITE" id="PS00122">
    <property type="entry name" value="CARBOXYLESTERASE_B_1"/>
    <property type="match status" value="1"/>
</dbReference>
<dbReference type="InterPro" id="IPR019826">
    <property type="entry name" value="Carboxylesterase_B_AS"/>
</dbReference>
<evidence type="ECO:0000256" key="1">
    <source>
        <dbReference type="ARBA" id="ARBA00022801"/>
    </source>
</evidence>
<dbReference type="Gene3D" id="3.40.50.1820">
    <property type="entry name" value="alpha/beta hydrolase"/>
    <property type="match status" value="1"/>
</dbReference>
<dbReference type="InterPro" id="IPR029058">
    <property type="entry name" value="AB_hydrolase_fold"/>
</dbReference>
<gene>
    <name evidence="4" type="ORF">MUN86_28225</name>
</gene>
<keyword evidence="1 4" id="KW-0378">Hydrolase</keyword>
<keyword evidence="2" id="KW-0732">Signal</keyword>
<evidence type="ECO:0000256" key="2">
    <source>
        <dbReference type="SAM" id="SignalP"/>
    </source>
</evidence>
<feature type="signal peptide" evidence="2">
    <location>
        <begin position="1"/>
        <end position="35"/>
    </location>
</feature>
<dbReference type="Proteomes" id="UP000830401">
    <property type="component" value="Plasmid unnamed5"/>
</dbReference>
<keyword evidence="4" id="KW-0614">Plasmid</keyword>
<feature type="chain" id="PRO_5047193684" evidence="2">
    <location>
        <begin position="36"/>
        <end position="381"/>
    </location>
</feature>
<dbReference type="InterPro" id="IPR050300">
    <property type="entry name" value="GDXG_lipolytic_enzyme"/>
</dbReference>
<evidence type="ECO:0000259" key="3">
    <source>
        <dbReference type="Pfam" id="PF07859"/>
    </source>
</evidence>
<proteinExistence type="predicted"/>
<geneLocation type="plasmid" evidence="4 5">
    <name>unnamed5</name>
</geneLocation>
<dbReference type="RefSeq" id="WP_245127349.1">
    <property type="nucleotide sequence ID" value="NZ_CP095066.1"/>
</dbReference>
<evidence type="ECO:0000313" key="5">
    <source>
        <dbReference type="Proteomes" id="UP000830401"/>
    </source>
</evidence>
<dbReference type="PANTHER" id="PTHR48081:SF8">
    <property type="entry name" value="ALPHA_BETA HYDROLASE FOLD-3 DOMAIN-CONTAINING PROTEIN-RELATED"/>
    <property type="match status" value="1"/>
</dbReference>
<dbReference type="PANTHER" id="PTHR48081">
    <property type="entry name" value="AB HYDROLASE SUPERFAMILY PROTEIN C4A8.06C"/>
    <property type="match status" value="1"/>
</dbReference>
<dbReference type="EMBL" id="CP095066">
    <property type="protein sequence ID" value="UOQ69530.1"/>
    <property type="molecule type" value="Genomic_DNA"/>
</dbReference>
<organism evidence="4 5">
    <name type="scientific">Hymenobacter volaticus</name>
    <dbReference type="NCBI Taxonomy" id="2932254"/>
    <lineage>
        <taxon>Bacteria</taxon>
        <taxon>Pseudomonadati</taxon>
        <taxon>Bacteroidota</taxon>
        <taxon>Cytophagia</taxon>
        <taxon>Cytophagales</taxon>
        <taxon>Hymenobacteraceae</taxon>
        <taxon>Hymenobacter</taxon>
    </lineage>
</organism>
<sequence>MKNLNKITLLPRWLRSGGSLAFAFSLLLLPLTSCEDDGDANPNTGLIQPTGPPPAYAPSINPQMLAVLEQYTSYGTPPLPTLSPRQARMAPSVTDAVQDLLKKNNRPAPIANVTVSQKLIPGSYTPGAAPDGILVRIYTPTGVTGPLPVVVYYHGGGWVIGSLDVYEPSAKALAENTGAIVVNVDYRLSPEAKFPAAHEDSYAAYKWVRDNAASFGGNPAKVAVAGESAGGNLAVAVALLAKERSFTLPAHILSVYPIANNDTNTPSYQQYAMAMPLNKPGMEYFFSNYLRTPADGNDRLISLVDVADLRSLPATTIIAAEIDPLQTEGRQLADKLTQVGVANQYMLYPGTTHEFFGTFAVVPPAQQAQQLAANRLKEAFR</sequence>
<dbReference type="Pfam" id="PF07859">
    <property type="entry name" value="Abhydrolase_3"/>
    <property type="match status" value="1"/>
</dbReference>
<protein>
    <submittedName>
        <fullName evidence="4">Alpha/beta hydrolase</fullName>
    </submittedName>
</protein>
<evidence type="ECO:0000313" key="4">
    <source>
        <dbReference type="EMBL" id="UOQ69530.1"/>
    </source>
</evidence>
<feature type="domain" description="Alpha/beta hydrolase fold-3" evidence="3">
    <location>
        <begin position="150"/>
        <end position="356"/>
    </location>
</feature>
<dbReference type="GO" id="GO:0016787">
    <property type="term" value="F:hydrolase activity"/>
    <property type="evidence" value="ECO:0007669"/>
    <property type="project" value="UniProtKB-KW"/>
</dbReference>